<dbReference type="PROSITE" id="PS50090">
    <property type="entry name" value="MYB_LIKE"/>
    <property type="match status" value="2"/>
</dbReference>
<dbReference type="Pfam" id="PF00249">
    <property type="entry name" value="Myb_DNA-binding"/>
    <property type="match status" value="2"/>
</dbReference>
<evidence type="ECO:0000313" key="7">
    <source>
        <dbReference type="Proteomes" id="UP001217089"/>
    </source>
</evidence>
<dbReference type="SMART" id="SM00717">
    <property type="entry name" value="SANT"/>
    <property type="match status" value="2"/>
</dbReference>
<dbReference type="InterPro" id="IPR015395">
    <property type="entry name" value="C-myb_C"/>
</dbReference>
<feature type="region of interest" description="Disordered" evidence="3">
    <location>
        <begin position="295"/>
        <end position="327"/>
    </location>
</feature>
<dbReference type="Proteomes" id="UP001217089">
    <property type="component" value="Unassembled WGS sequence"/>
</dbReference>
<reference evidence="6 7" key="1">
    <citation type="submission" date="2022-12" db="EMBL/GenBank/DDBJ databases">
        <title>Chromosome-level genome of Tegillarca granosa.</title>
        <authorList>
            <person name="Kim J."/>
        </authorList>
    </citation>
    <scope>NUCLEOTIDE SEQUENCE [LARGE SCALE GENOMIC DNA]</scope>
    <source>
        <strain evidence="6">Teg-2019</strain>
        <tissue evidence="6">Adductor muscle</tissue>
    </source>
</reference>
<dbReference type="PANTHER" id="PTHR45614">
    <property type="entry name" value="MYB PROTEIN-RELATED"/>
    <property type="match status" value="1"/>
</dbReference>
<keyword evidence="7" id="KW-1185">Reference proteome</keyword>
<dbReference type="InterPro" id="IPR009057">
    <property type="entry name" value="Homeodomain-like_sf"/>
</dbReference>
<sequence length="595" mass="66925">MSNLPSDGTTTTASLSSQSYSSEEDSEEGEHFDHDYILQGSHQKVINKGRWFKEEDEKLKKIVEICGHSWKTVSSYFPDRSDIQCQHRWFKVLNPELIKGPWTKEEDEKVAQLVQQLGPKRWTVISKYLRGRTGKQCRERTDNAIKNHWNSTMKRKYEDEIRSRGYSDPFVYTHPYTPSTSTNIQALHPVKLFQNQVPITTRPVLAEVRNVTNQQNRFDLDTTASSGFSGLSALELVNGTSAGSGITPIKFTNIQDKVASYRFDGNAIKKLKSPGRLIPITSPVTCKFSTPPAILRKSKHRRKQKNPHRSSSCGTKKVSGQHNVTETSWIKTDPSDVSEDLENQSPDFDTVHYGKKEVKQEALTPKGTPIKNLPFSPSQFLNSPEIPFGKVTSTPVCSQPLNATPTNDRALNTPNPRTDVKSTCTPRIRRTILEATPRTPTPFKNALAEIEKRAKCFKDVSPTQLVADLNEMIREDTGYDGSRKVRQSLASKWSSSEQPLLPGAELLMSPETPSKSLIGDTSILFSPPSIIKDTLAEEDLEDVFALPKAKKKFKKEEIQPRKSIKRIRFSETPIKSINKSQNKTLVLGLDKSVID</sequence>
<dbReference type="InterPro" id="IPR050560">
    <property type="entry name" value="MYB_TF"/>
</dbReference>
<evidence type="ECO:0000256" key="1">
    <source>
        <dbReference type="ARBA" id="ARBA00022737"/>
    </source>
</evidence>
<feature type="compositionally biased region" description="Basic residues" evidence="3">
    <location>
        <begin position="296"/>
        <end position="308"/>
    </location>
</feature>
<dbReference type="CDD" id="cd00167">
    <property type="entry name" value="SANT"/>
    <property type="match status" value="2"/>
</dbReference>
<dbReference type="EMBL" id="JARBDR010000921">
    <property type="protein sequence ID" value="KAJ8298908.1"/>
    <property type="molecule type" value="Genomic_DNA"/>
</dbReference>
<feature type="domain" description="Myb-like" evidence="4">
    <location>
        <begin position="94"/>
        <end position="145"/>
    </location>
</feature>
<accession>A0ABQ9E0C2</accession>
<feature type="region of interest" description="Disordered" evidence="3">
    <location>
        <begin position="403"/>
        <end position="422"/>
    </location>
</feature>
<comment type="caution">
    <text evidence="6">The sequence shown here is derived from an EMBL/GenBank/DDBJ whole genome shotgun (WGS) entry which is preliminary data.</text>
</comment>
<feature type="domain" description="HTH myb-type" evidence="5">
    <location>
        <begin position="43"/>
        <end position="93"/>
    </location>
</feature>
<keyword evidence="1" id="KW-0677">Repeat</keyword>
<gene>
    <name evidence="6" type="ORF">KUTeg_022968</name>
</gene>
<keyword evidence="2" id="KW-0238">DNA-binding</keyword>
<dbReference type="SUPFAM" id="SSF46689">
    <property type="entry name" value="Homeodomain-like"/>
    <property type="match status" value="2"/>
</dbReference>
<feature type="compositionally biased region" description="Polar residues" evidence="3">
    <location>
        <begin position="1"/>
        <end position="13"/>
    </location>
</feature>
<dbReference type="PROSITE" id="PS51294">
    <property type="entry name" value="HTH_MYB"/>
    <property type="match status" value="2"/>
</dbReference>
<evidence type="ECO:0000256" key="3">
    <source>
        <dbReference type="SAM" id="MobiDB-lite"/>
    </source>
</evidence>
<evidence type="ECO:0000259" key="5">
    <source>
        <dbReference type="PROSITE" id="PS51294"/>
    </source>
</evidence>
<evidence type="ECO:0000313" key="6">
    <source>
        <dbReference type="EMBL" id="KAJ8298908.1"/>
    </source>
</evidence>
<proteinExistence type="predicted"/>
<dbReference type="InterPro" id="IPR001005">
    <property type="entry name" value="SANT/Myb"/>
</dbReference>
<organism evidence="6 7">
    <name type="scientific">Tegillarca granosa</name>
    <name type="common">Malaysian cockle</name>
    <name type="synonym">Anadara granosa</name>
    <dbReference type="NCBI Taxonomy" id="220873"/>
    <lineage>
        <taxon>Eukaryota</taxon>
        <taxon>Metazoa</taxon>
        <taxon>Spiralia</taxon>
        <taxon>Lophotrochozoa</taxon>
        <taxon>Mollusca</taxon>
        <taxon>Bivalvia</taxon>
        <taxon>Autobranchia</taxon>
        <taxon>Pteriomorphia</taxon>
        <taxon>Arcoida</taxon>
        <taxon>Arcoidea</taxon>
        <taxon>Arcidae</taxon>
        <taxon>Tegillarca</taxon>
    </lineage>
</organism>
<dbReference type="InterPro" id="IPR017930">
    <property type="entry name" value="Myb_dom"/>
</dbReference>
<feature type="domain" description="HTH myb-type" evidence="5">
    <location>
        <begin position="94"/>
        <end position="157"/>
    </location>
</feature>
<dbReference type="Pfam" id="PF09316">
    <property type="entry name" value="Cmyb_C"/>
    <property type="match status" value="1"/>
</dbReference>
<name>A0ABQ9E0C2_TEGGR</name>
<evidence type="ECO:0000256" key="2">
    <source>
        <dbReference type="ARBA" id="ARBA00023125"/>
    </source>
</evidence>
<protein>
    <submittedName>
        <fullName evidence="6">Uncharacterized protein</fullName>
    </submittedName>
</protein>
<feature type="compositionally biased region" description="Polar residues" evidence="3">
    <location>
        <begin position="309"/>
        <end position="327"/>
    </location>
</feature>
<feature type="domain" description="Myb-like" evidence="4">
    <location>
        <begin position="43"/>
        <end position="93"/>
    </location>
</feature>
<dbReference type="Gene3D" id="1.10.10.60">
    <property type="entry name" value="Homeodomain-like"/>
    <property type="match status" value="2"/>
</dbReference>
<feature type="region of interest" description="Disordered" evidence="3">
    <location>
        <begin position="1"/>
        <end position="27"/>
    </location>
</feature>
<evidence type="ECO:0000259" key="4">
    <source>
        <dbReference type="PROSITE" id="PS50090"/>
    </source>
</evidence>